<organism evidence="1 2">
    <name type="scientific">Mesorhizobium australafricanum</name>
    <dbReference type="NCBI Taxonomy" id="3072311"/>
    <lineage>
        <taxon>Bacteria</taxon>
        <taxon>Pseudomonadati</taxon>
        <taxon>Pseudomonadota</taxon>
        <taxon>Alphaproteobacteria</taxon>
        <taxon>Hyphomicrobiales</taxon>
        <taxon>Phyllobacteriaceae</taxon>
        <taxon>Mesorhizobium</taxon>
    </lineage>
</organism>
<dbReference type="Proteomes" id="UP001272097">
    <property type="component" value="Unassembled WGS sequence"/>
</dbReference>
<accession>A0ABU4X291</accession>
<name>A0ABU4X291_9HYPH</name>
<comment type="caution">
    <text evidence="1">The sequence shown here is derived from an EMBL/GenBank/DDBJ whole genome shotgun (WGS) entry which is preliminary data.</text>
</comment>
<proteinExistence type="predicted"/>
<keyword evidence="2" id="KW-1185">Reference proteome</keyword>
<gene>
    <name evidence="1" type="ORF">RFM51_16550</name>
</gene>
<evidence type="ECO:0000313" key="1">
    <source>
        <dbReference type="EMBL" id="MDX8441204.1"/>
    </source>
</evidence>
<dbReference type="RefSeq" id="WP_320215163.1">
    <property type="nucleotide sequence ID" value="NZ_JAVIIS010000022.1"/>
</dbReference>
<evidence type="ECO:0000313" key="2">
    <source>
        <dbReference type="Proteomes" id="UP001272097"/>
    </source>
</evidence>
<reference evidence="1 2" key="1">
    <citation type="submission" date="2023-08" db="EMBL/GenBank/DDBJ databases">
        <title>Implementing the SeqCode for naming new Mesorhizobium species isolated from Vachellia karroo root nodules.</title>
        <authorList>
            <person name="Van Lill M."/>
        </authorList>
    </citation>
    <scope>NUCLEOTIDE SEQUENCE [LARGE SCALE GENOMIC DNA]</scope>
    <source>
        <strain evidence="1 2">VK3E</strain>
    </source>
</reference>
<protein>
    <submittedName>
        <fullName evidence="1">Uncharacterized protein</fullName>
    </submittedName>
</protein>
<sequence length="61" mass="6763">MRVLAALRLRARGEHQGRRRVRHPDDELTGRFLGCASSPRCVCGRAASIKDGAEFVIPTMN</sequence>
<dbReference type="EMBL" id="JAVIIS010000022">
    <property type="protein sequence ID" value="MDX8441204.1"/>
    <property type="molecule type" value="Genomic_DNA"/>
</dbReference>